<evidence type="ECO:0000313" key="2">
    <source>
        <dbReference type="EMBL" id="SVD15023.1"/>
    </source>
</evidence>
<dbReference type="InterPro" id="IPR046699">
    <property type="entry name" value="ARPP-1"/>
</dbReference>
<gene>
    <name evidence="2" type="ORF">METZ01_LOCUS367877</name>
</gene>
<dbReference type="EMBL" id="UINC01132603">
    <property type="protein sequence ID" value="SVD15023.1"/>
    <property type="molecule type" value="Genomic_DNA"/>
</dbReference>
<dbReference type="Pfam" id="PF20208">
    <property type="entry name" value="ARPP-1"/>
    <property type="match status" value="1"/>
</dbReference>
<dbReference type="AlphaFoldDB" id="A0A382SZ77"/>
<accession>A0A382SZ77</accession>
<feature type="non-terminal residue" evidence="2">
    <location>
        <position position="198"/>
    </location>
</feature>
<feature type="non-terminal residue" evidence="2">
    <location>
        <position position="1"/>
    </location>
</feature>
<proteinExistence type="predicted"/>
<organism evidence="2">
    <name type="scientific">marine metagenome</name>
    <dbReference type="NCBI Taxonomy" id="408172"/>
    <lineage>
        <taxon>unclassified sequences</taxon>
        <taxon>metagenomes</taxon>
        <taxon>ecological metagenomes</taxon>
    </lineage>
</organism>
<feature type="domain" description="ARG and Rhodanese-Phosphatase-superfamily-associated" evidence="1">
    <location>
        <begin position="36"/>
        <end position="196"/>
    </location>
</feature>
<name>A0A382SZ77_9ZZZZ</name>
<reference evidence="2" key="1">
    <citation type="submission" date="2018-05" db="EMBL/GenBank/DDBJ databases">
        <authorList>
            <person name="Lanie J.A."/>
            <person name="Ng W.-L."/>
            <person name="Kazmierczak K.M."/>
            <person name="Andrzejewski T.M."/>
            <person name="Davidsen T.M."/>
            <person name="Wayne K.J."/>
            <person name="Tettelin H."/>
            <person name="Glass J.I."/>
            <person name="Rusch D."/>
            <person name="Podicherti R."/>
            <person name="Tsui H.-C.T."/>
            <person name="Winkler M.E."/>
        </authorList>
    </citation>
    <scope>NUCLEOTIDE SEQUENCE</scope>
</reference>
<evidence type="ECO:0000259" key="1">
    <source>
        <dbReference type="Pfam" id="PF20208"/>
    </source>
</evidence>
<protein>
    <recommendedName>
        <fullName evidence="1">ARG and Rhodanese-Phosphatase-superfamily-associated domain-containing protein</fullName>
    </recommendedName>
</protein>
<sequence>MHLNNLQPRPNQTSSFLQEPFFSEIQRFEDYGGYFIPVLSNKLKTSDFITIDRNNSNDFCLHETERVNSLLAENLSNKPLLILNGEIFDGAKQDRVANETVLVPGNCSLEIKVSCVEQGRWAYKTKAFNRGKNMFNYHSKGVKDLHNNSAKHNQPSGSIQGNVWASISNKQKRMGISSRTGSVNDTYERFEESLSSLH</sequence>